<organism evidence="3 4">
    <name type="scientific">Ornithinibacillus caprae</name>
    <dbReference type="NCBI Taxonomy" id="2678566"/>
    <lineage>
        <taxon>Bacteria</taxon>
        <taxon>Bacillati</taxon>
        <taxon>Bacillota</taxon>
        <taxon>Bacilli</taxon>
        <taxon>Bacillales</taxon>
        <taxon>Bacillaceae</taxon>
        <taxon>Ornithinibacillus</taxon>
    </lineage>
</organism>
<feature type="transmembrane region" description="Helical" evidence="1">
    <location>
        <begin position="20"/>
        <end position="38"/>
    </location>
</feature>
<keyword evidence="1" id="KW-0472">Membrane</keyword>
<gene>
    <name evidence="3" type="ORF">GMD78_07640</name>
</gene>
<dbReference type="EMBL" id="WOCA01000004">
    <property type="protein sequence ID" value="MUK88261.1"/>
    <property type="molecule type" value="Genomic_DNA"/>
</dbReference>
<evidence type="ECO:0000313" key="4">
    <source>
        <dbReference type="Proteomes" id="UP000469125"/>
    </source>
</evidence>
<proteinExistence type="predicted"/>
<evidence type="ECO:0000313" key="3">
    <source>
        <dbReference type="EMBL" id="MUK88261.1"/>
    </source>
</evidence>
<dbReference type="GO" id="GO:0004252">
    <property type="term" value="F:serine-type endopeptidase activity"/>
    <property type="evidence" value="ECO:0007669"/>
    <property type="project" value="InterPro"/>
</dbReference>
<dbReference type="Pfam" id="PF05362">
    <property type="entry name" value="Lon_C"/>
    <property type="match status" value="1"/>
</dbReference>
<name>A0A6N8FGC4_9BACI</name>
<dbReference type="GO" id="GO:0004176">
    <property type="term" value="F:ATP-dependent peptidase activity"/>
    <property type="evidence" value="ECO:0007669"/>
    <property type="project" value="InterPro"/>
</dbReference>
<dbReference type="InterPro" id="IPR008269">
    <property type="entry name" value="Lon_proteolytic"/>
</dbReference>
<dbReference type="Proteomes" id="UP000469125">
    <property type="component" value="Unassembled WGS sequence"/>
</dbReference>
<dbReference type="Gene3D" id="3.30.230.10">
    <property type="match status" value="1"/>
</dbReference>
<keyword evidence="1" id="KW-1133">Transmembrane helix</keyword>
<dbReference type="SUPFAM" id="SSF54211">
    <property type="entry name" value="Ribosomal protein S5 domain 2-like"/>
    <property type="match status" value="1"/>
</dbReference>
<comment type="caution">
    <text evidence="3">The sequence shown here is derived from an EMBL/GenBank/DDBJ whole genome shotgun (WGS) entry which is preliminary data.</text>
</comment>
<keyword evidence="4" id="KW-1185">Reference proteome</keyword>
<evidence type="ECO:0000256" key="1">
    <source>
        <dbReference type="SAM" id="Phobius"/>
    </source>
</evidence>
<dbReference type="GO" id="GO:0006508">
    <property type="term" value="P:proteolysis"/>
    <property type="evidence" value="ECO:0007669"/>
    <property type="project" value="InterPro"/>
</dbReference>
<feature type="domain" description="Lon proteolytic" evidence="2">
    <location>
        <begin position="152"/>
        <end position="221"/>
    </location>
</feature>
<dbReference type="InterPro" id="IPR014721">
    <property type="entry name" value="Ribsml_uS5_D2-typ_fold_subgr"/>
</dbReference>
<dbReference type="RefSeq" id="WP_155668240.1">
    <property type="nucleotide sequence ID" value="NZ_WOCA01000004.1"/>
</dbReference>
<dbReference type="InterPro" id="IPR020568">
    <property type="entry name" value="Ribosomal_Su5_D2-typ_SF"/>
</dbReference>
<reference evidence="3 4" key="1">
    <citation type="submission" date="2019-11" db="EMBL/GenBank/DDBJ databases">
        <authorList>
            <person name="Li X."/>
        </authorList>
    </citation>
    <scope>NUCLEOTIDE SEQUENCE [LARGE SCALE GENOMIC DNA]</scope>
    <source>
        <strain evidence="3 4">L9</strain>
    </source>
</reference>
<keyword evidence="1" id="KW-0812">Transmembrane</keyword>
<sequence length="264" mass="29647">MADKKDKTNSWINLLKKKEYVASFIILLVTIGITILLLKPYHAEFIATGGISSVEELGIDGSVYFTYVESGLTNNYYERITLEMLYDDMEFIPLDEQDLIAYEYYEEMGDQFKEDTIVNAVESASFDQLADPSSDDFLDRVWEITNSSAQYSGDSFGLMIAIGLVEELNQEDFSKDGTYVIAGTGTMEADHSVGSIGGIRQKLLTAENNGVDIFFIPKDKQYYYDISLSNEVEAEQVIAEEGLDVRVVAVETLEDAIIYLRNLP</sequence>
<evidence type="ECO:0000259" key="2">
    <source>
        <dbReference type="Pfam" id="PF05362"/>
    </source>
</evidence>
<protein>
    <recommendedName>
        <fullName evidence="2">Lon proteolytic domain-containing protein</fullName>
    </recommendedName>
</protein>
<dbReference type="AlphaFoldDB" id="A0A6N8FGC4"/>
<accession>A0A6N8FGC4</accession>